<dbReference type="InterPro" id="IPR006314">
    <property type="entry name" value="Dyp_peroxidase"/>
</dbReference>
<dbReference type="EMBL" id="PKUN01000025">
    <property type="protein sequence ID" value="PLX60289.1"/>
    <property type="molecule type" value="Genomic_DNA"/>
</dbReference>
<dbReference type="STRING" id="1111735.GCA_000428045_01689"/>
<dbReference type="PROSITE" id="PS51404">
    <property type="entry name" value="DYP_PEROXIDASE"/>
    <property type="match status" value="1"/>
</dbReference>
<keyword evidence="4" id="KW-0560">Oxidoreductase</keyword>
<evidence type="ECO:0000256" key="4">
    <source>
        <dbReference type="ARBA" id="ARBA00023002"/>
    </source>
</evidence>
<comment type="caution">
    <text evidence="6">The sequence shown here is derived from an EMBL/GenBank/DDBJ whole genome shotgun (WGS) entry which is preliminary data.</text>
</comment>
<keyword evidence="3" id="KW-0479">Metal-binding</keyword>
<name>A0A2N6CT38_9GAMM</name>
<evidence type="ECO:0000256" key="1">
    <source>
        <dbReference type="ARBA" id="ARBA00001970"/>
    </source>
</evidence>
<evidence type="ECO:0000256" key="5">
    <source>
        <dbReference type="ARBA" id="ARBA00023004"/>
    </source>
</evidence>
<dbReference type="SUPFAM" id="SSF54909">
    <property type="entry name" value="Dimeric alpha+beta barrel"/>
    <property type="match status" value="1"/>
</dbReference>
<dbReference type="PANTHER" id="PTHR30521">
    <property type="entry name" value="DEFERROCHELATASE/PEROXIDASE"/>
    <property type="match status" value="1"/>
</dbReference>
<dbReference type="GO" id="GO:0005829">
    <property type="term" value="C:cytosol"/>
    <property type="evidence" value="ECO:0007669"/>
    <property type="project" value="TreeGrafter"/>
</dbReference>
<dbReference type="AlphaFoldDB" id="A0A2N6CT38"/>
<dbReference type="GO" id="GO:0046872">
    <property type="term" value="F:metal ion binding"/>
    <property type="evidence" value="ECO:0007669"/>
    <property type="project" value="UniProtKB-KW"/>
</dbReference>
<dbReference type="PANTHER" id="PTHR30521:SF5">
    <property type="entry name" value="BLR4509 PROTEIN"/>
    <property type="match status" value="1"/>
</dbReference>
<sequence length="511" mass="56247">MSRPGNPEYSDIQALARFGHGGLQEALFLLLDITDAAKAGEWLETAPVSSAEWSDPPPETALQVAVTASGLRALCLDEAVLEGFSEAFLSGMAADDSRSRRLGDVADNAPQHWTWGGTPDSVPHLLLMLYARTGQLAAWKETIQDPLFGQAFRIVAELPTVDSGNIEPFGFTDGISQPAIDWERRQTTDLHQRDRYSNLLSLGELLLGYPNEYGQYTHRPLVDPKADKRASLLPVAEEQPQLQDLGRNGSYLVMRQLHQDVHGFWQFLDQQANGDPQQREQLASRMVGRQRDGTPLVDRAGQPIEGIENSGPAAALNQFDFARDPHGQQCPVGAHIRRSNPRTGDFPPGVTGMLSRLVRIFGFGRQHPGDDLIASTRFHRLLRRGRVYGEQLSPAQALETGAAQAQRGLHFICLVANISRQFEFVQNAWSMGSKFGGVQNEADPLLGNRQQLANGRSTNHFSQPDPQGPAHCIHTMPQFVTVQGGAYFFMPGIRALRYLANAAMTKDEATS</sequence>
<keyword evidence="2 6" id="KW-0575">Peroxidase</keyword>
<dbReference type="GO" id="GO:0020037">
    <property type="term" value="F:heme binding"/>
    <property type="evidence" value="ECO:0007669"/>
    <property type="project" value="InterPro"/>
</dbReference>
<proteinExistence type="predicted"/>
<gene>
    <name evidence="6" type="ORF">C0630_15945</name>
</gene>
<dbReference type="RefSeq" id="WP_273440540.1">
    <property type="nucleotide sequence ID" value="NZ_PKUN01000025.1"/>
</dbReference>
<accession>A0A2N6CT38</accession>
<evidence type="ECO:0000313" key="6">
    <source>
        <dbReference type="EMBL" id="PLX60289.1"/>
    </source>
</evidence>
<evidence type="ECO:0000256" key="3">
    <source>
        <dbReference type="ARBA" id="ARBA00022723"/>
    </source>
</evidence>
<evidence type="ECO:0000256" key="2">
    <source>
        <dbReference type="ARBA" id="ARBA00022559"/>
    </source>
</evidence>
<evidence type="ECO:0000313" key="7">
    <source>
        <dbReference type="Proteomes" id="UP000235015"/>
    </source>
</evidence>
<dbReference type="InterPro" id="IPR011008">
    <property type="entry name" value="Dimeric_a/b-barrel"/>
</dbReference>
<reference evidence="6 7" key="1">
    <citation type="submission" date="2017-11" db="EMBL/GenBank/DDBJ databases">
        <title>Genome-resolved metagenomics identifies genetic mobility, metabolic interactions, and unexpected diversity in perchlorate-reducing communities.</title>
        <authorList>
            <person name="Barnum T.P."/>
            <person name="Figueroa I.A."/>
            <person name="Carlstrom C.I."/>
            <person name="Lucas L.N."/>
            <person name="Engelbrektson A.L."/>
            <person name="Coates J.D."/>
        </authorList>
    </citation>
    <scope>NUCLEOTIDE SEQUENCE [LARGE SCALE GENOMIC DNA]</scope>
    <source>
        <strain evidence="6">BM301</strain>
    </source>
</reference>
<dbReference type="Proteomes" id="UP000235015">
    <property type="component" value="Unassembled WGS sequence"/>
</dbReference>
<protein>
    <submittedName>
        <fullName evidence="6">Peroxidase</fullName>
    </submittedName>
</protein>
<organism evidence="6 7">
    <name type="scientific">Sedimenticola selenatireducens</name>
    <dbReference type="NCBI Taxonomy" id="191960"/>
    <lineage>
        <taxon>Bacteria</taxon>
        <taxon>Pseudomonadati</taxon>
        <taxon>Pseudomonadota</taxon>
        <taxon>Gammaproteobacteria</taxon>
        <taxon>Chromatiales</taxon>
        <taxon>Sedimenticolaceae</taxon>
        <taxon>Sedimenticola</taxon>
    </lineage>
</organism>
<keyword evidence="5" id="KW-0408">Iron</keyword>
<dbReference type="GO" id="GO:0004601">
    <property type="term" value="F:peroxidase activity"/>
    <property type="evidence" value="ECO:0007669"/>
    <property type="project" value="UniProtKB-KW"/>
</dbReference>
<comment type="cofactor">
    <cofactor evidence="1">
        <name>heme b</name>
        <dbReference type="ChEBI" id="CHEBI:60344"/>
    </cofactor>
</comment>